<dbReference type="AlphaFoldDB" id="A0A7L4JVM1"/>
<feature type="transmembrane region" description="Helical" evidence="2">
    <location>
        <begin position="85"/>
        <end position="108"/>
    </location>
</feature>
<dbReference type="GO" id="GO:2000035">
    <property type="term" value="P:regulation of stem cell division"/>
    <property type="evidence" value="ECO:0007669"/>
    <property type="project" value="TreeGrafter"/>
</dbReference>
<feature type="compositionally biased region" description="Pro residues" evidence="1">
    <location>
        <begin position="279"/>
        <end position="288"/>
    </location>
</feature>
<dbReference type="GO" id="GO:0045660">
    <property type="term" value="P:positive regulation of neutrophil differentiation"/>
    <property type="evidence" value="ECO:0007669"/>
    <property type="project" value="TreeGrafter"/>
</dbReference>
<evidence type="ECO:0000256" key="3">
    <source>
        <dbReference type="SAM" id="SignalP"/>
    </source>
</evidence>
<dbReference type="OrthoDB" id="9451284at2759"/>
<proteinExistence type="predicted"/>
<name>A0A7L4JVM1_9AVES</name>
<evidence type="ECO:0000313" key="4">
    <source>
        <dbReference type="EMBL" id="NXY44569.1"/>
    </source>
</evidence>
<dbReference type="InterPro" id="IPR033239">
    <property type="entry name" value="EVI2B"/>
</dbReference>
<dbReference type="PANTHER" id="PTHR15384:SF0">
    <property type="entry name" value="PROTEIN EVI2B"/>
    <property type="match status" value="1"/>
</dbReference>
<feature type="chain" id="PRO_5029749202" evidence="3">
    <location>
        <begin position="21"/>
        <end position="288"/>
    </location>
</feature>
<accession>A0A7L4JVM1</accession>
<dbReference type="EMBL" id="VWPQ01002924">
    <property type="protein sequence ID" value="NXY44569.1"/>
    <property type="molecule type" value="Genomic_DNA"/>
</dbReference>
<evidence type="ECO:0000256" key="1">
    <source>
        <dbReference type="SAM" id="MobiDB-lite"/>
    </source>
</evidence>
<sequence>MTSNHVILVLFCGEIWKALSTAIPQTTPVNRRNAYTSVRSPTEGKAPLYQPQASGLGLHKSGRTVTVTPFPQFPTASAEPSDGSWVAALLIGLILVSMILAIIVILLWKCCRRPVVVDSNWAGRSPFADGDTPDVFMDSDQATKRSSVLFMFSWKWKQDSHPQHNVTAPEKAPEGTTSDPTSPLPLPAADCSAASIPTSTTDAAPAPTLEAASHAQDSSPHHAASPESPDLPPPPDWLSEPPEDPSPALSQKQELHSEAGEQLPPPPEFLIQEIDEPLPQLPQPEHPL</sequence>
<feature type="region of interest" description="Disordered" evidence="1">
    <location>
        <begin position="161"/>
        <end position="288"/>
    </location>
</feature>
<keyword evidence="2" id="KW-0472">Membrane</keyword>
<protein>
    <submittedName>
        <fullName evidence="4">EVI2B protein</fullName>
    </submittedName>
</protein>
<evidence type="ECO:0000256" key="2">
    <source>
        <dbReference type="SAM" id="Phobius"/>
    </source>
</evidence>
<feature type="non-terminal residue" evidence="4">
    <location>
        <position position="288"/>
    </location>
</feature>
<feature type="signal peptide" evidence="3">
    <location>
        <begin position="1"/>
        <end position="20"/>
    </location>
</feature>
<dbReference type="PANTHER" id="PTHR15384">
    <property type="entry name" value="PROTEIN EVI2B"/>
    <property type="match status" value="1"/>
</dbReference>
<reference evidence="4 5" key="1">
    <citation type="submission" date="2019-09" db="EMBL/GenBank/DDBJ databases">
        <title>Bird 10,000 Genomes (B10K) Project - Family phase.</title>
        <authorList>
            <person name="Zhang G."/>
        </authorList>
    </citation>
    <scope>NUCLEOTIDE SEQUENCE [LARGE SCALE GENOMIC DNA]</scope>
    <source>
        <strain evidence="4">B10K-CU-031-02</strain>
        <tissue evidence="4">Muscle</tissue>
    </source>
</reference>
<keyword evidence="2" id="KW-0812">Transmembrane</keyword>
<keyword evidence="2" id="KW-1133">Transmembrane helix</keyword>
<evidence type="ECO:0000313" key="5">
    <source>
        <dbReference type="Proteomes" id="UP000519239"/>
    </source>
</evidence>
<keyword evidence="3" id="KW-0732">Signal</keyword>
<feature type="non-terminal residue" evidence="4">
    <location>
        <position position="1"/>
    </location>
</feature>
<feature type="compositionally biased region" description="Low complexity" evidence="1">
    <location>
        <begin position="177"/>
        <end position="208"/>
    </location>
</feature>
<dbReference type="Proteomes" id="UP000519239">
    <property type="component" value="Unassembled WGS sequence"/>
</dbReference>
<keyword evidence="5" id="KW-1185">Reference proteome</keyword>
<gene>
    <name evidence="4" type="primary">Evi2b</name>
    <name evidence="4" type="ORF">CEUAER_R13081</name>
</gene>
<comment type="caution">
    <text evidence="4">The sequence shown here is derived from an EMBL/GenBank/DDBJ whole genome shotgun (WGS) entry which is preliminary data.</text>
</comment>
<organism evidence="4 5">
    <name type="scientific">Ceuthmochares aereus</name>
    <dbReference type="NCBI Taxonomy" id="1961834"/>
    <lineage>
        <taxon>Eukaryota</taxon>
        <taxon>Metazoa</taxon>
        <taxon>Chordata</taxon>
        <taxon>Craniata</taxon>
        <taxon>Vertebrata</taxon>
        <taxon>Euteleostomi</taxon>
        <taxon>Archelosauria</taxon>
        <taxon>Archosauria</taxon>
        <taxon>Dinosauria</taxon>
        <taxon>Saurischia</taxon>
        <taxon>Theropoda</taxon>
        <taxon>Coelurosauria</taxon>
        <taxon>Aves</taxon>
        <taxon>Neognathae</taxon>
        <taxon>Neoaves</taxon>
        <taxon>Otidimorphae</taxon>
        <taxon>Cuculiformes</taxon>
        <taxon>Cuculidae</taxon>
        <taxon>Ceuthmochares</taxon>
    </lineage>
</organism>